<dbReference type="Proteomes" id="UP000787419">
    <property type="component" value="Unassembled WGS sequence"/>
</dbReference>
<name>A0A9D5WT86_9BACT</name>
<organism evidence="1 2">
    <name type="scientific">Prevotella nigrescens</name>
    <dbReference type="NCBI Taxonomy" id="28133"/>
    <lineage>
        <taxon>Bacteria</taxon>
        <taxon>Pseudomonadati</taxon>
        <taxon>Bacteroidota</taxon>
        <taxon>Bacteroidia</taxon>
        <taxon>Bacteroidales</taxon>
        <taxon>Prevotellaceae</taxon>
        <taxon>Prevotella</taxon>
    </lineage>
</organism>
<dbReference type="AlphaFoldDB" id="A0A9D5WT86"/>
<sequence length="51" mass="5131">MGTSFISKHCEIQESALSASKLSSSISGKGGEWVSVHLAGSAGAVRAVSHS</sequence>
<dbReference type="RefSeq" id="WP_278488724.1">
    <property type="nucleotide sequence ID" value="NZ_JABZTM010000003.1"/>
</dbReference>
<dbReference type="EMBL" id="JABZTM010000003">
    <property type="protein sequence ID" value="MBF1445875.1"/>
    <property type="molecule type" value="Genomic_DNA"/>
</dbReference>
<accession>A0A9D5WT86</accession>
<protein>
    <submittedName>
        <fullName evidence="1">Uncharacterized protein</fullName>
    </submittedName>
</protein>
<evidence type="ECO:0000313" key="2">
    <source>
        <dbReference type="Proteomes" id="UP000787419"/>
    </source>
</evidence>
<proteinExistence type="predicted"/>
<reference evidence="1" key="1">
    <citation type="submission" date="2020-04" db="EMBL/GenBank/DDBJ databases">
        <title>Deep metagenomics examines the oral microbiome during advanced dental caries in children, revealing novel taxa and co-occurrences with host molecules.</title>
        <authorList>
            <person name="Baker J.L."/>
            <person name="Morton J.T."/>
            <person name="Dinis M."/>
            <person name="Alvarez R."/>
            <person name="Tran N.C."/>
            <person name="Knight R."/>
            <person name="Edlund A."/>
        </authorList>
    </citation>
    <scope>NUCLEOTIDE SEQUENCE</scope>
    <source>
        <strain evidence="1">JCVI_32_bin.50</strain>
    </source>
</reference>
<evidence type="ECO:0000313" key="1">
    <source>
        <dbReference type="EMBL" id="MBF1445875.1"/>
    </source>
</evidence>
<gene>
    <name evidence="1" type="ORF">HXN55_00590</name>
</gene>
<comment type="caution">
    <text evidence="1">The sequence shown here is derived from an EMBL/GenBank/DDBJ whole genome shotgun (WGS) entry which is preliminary data.</text>
</comment>